<sequence length="82" mass="9736">MEYLRKKGTVLKDASFFSFQNIYKYQLVQCLDYKSYRVISLFWMYNAISVGIFHFSWKMRLDVWGTISDQGVVTDITEGNFP</sequence>
<keyword evidence="1" id="KW-0812">Transmembrane</keyword>
<dbReference type="GO" id="GO:0009579">
    <property type="term" value="C:thylakoid"/>
    <property type="evidence" value="ECO:0007669"/>
    <property type="project" value="InterPro"/>
</dbReference>
<evidence type="ECO:0000313" key="2">
    <source>
        <dbReference type="EMBL" id="KAH0467885.1"/>
    </source>
</evidence>
<proteinExistence type="predicted"/>
<keyword evidence="1" id="KW-1133">Transmembrane helix</keyword>
<dbReference type="InterPro" id="IPR036408">
    <property type="entry name" value="PSI_PsaA/B_sf"/>
</dbReference>
<accession>A0AAV7HKQ3</accession>
<keyword evidence="3" id="KW-1185">Reference proteome</keyword>
<name>A0AAV7HKQ3_DENCH</name>
<comment type="caution">
    <text evidence="2">The sequence shown here is derived from an EMBL/GenBank/DDBJ whole genome shotgun (WGS) entry which is preliminary data.</text>
</comment>
<dbReference type="Gene3D" id="1.20.1130.10">
    <property type="entry name" value="Photosystem I PsaA/PsaB"/>
    <property type="match status" value="1"/>
</dbReference>
<dbReference type="Pfam" id="PF00223">
    <property type="entry name" value="PsaA_PsaB"/>
    <property type="match status" value="1"/>
</dbReference>
<dbReference type="GO" id="GO:0015979">
    <property type="term" value="P:photosynthesis"/>
    <property type="evidence" value="ECO:0007669"/>
    <property type="project" value="InterPro"/>
</dbReference>
<keyword evidence="1" id="KW-0472">Membrane</keyword>
<protein>
    <submittedName>
        <fullName evidence="2">Uncharacterized protein</fullName>
    </submittedName>
</protein>
<feature type="transmembrane region" description="Helical" evidence="1">
    <location>
        <begin position="38"/>
        <end position="57"/>
    </location>
</feature>
<dbReference type="EMBL" id="JAGFBR010000004">
    <property type="protein sequence ID" value="KAH0467885.1"/>
    <property type="molecule type" value="Genomic_DNA"/>
</dbReference>
<evidence type="ECO:0000256" key="1">
    <source>
        <dbReference type="SAM" id="Phobius"/>
    </source>
</evidence>
<gene>
    <name evidence="2" type="ORF">IEQ34_002918</name>
</gene>
<dbReference type="Proteomes" id="UP000775213">
    <property type="component" value="Unassembled WGS sequence"/>
</dbReference>
<dbReference type="GO" id="GO:0016020">
    <property type="term" value="C:membrane"/>
    <property type="evidence" value="ECO:0007669"/>
    <property type="project" value="InterPro"/>
</dbReference>
<dbReference type="SUPFAM" id="SSF81558">
    <property type="entry name" value="Photosystem I subunits PsaA/PsaB"/>
    <property type="match status" value="1"/>
</dbReference>
<dbReference type="AlphaFoldDB" id="A0AAV7HKQ3"/>
<organism evidence="2 3">
    <name type="scientific">Dendrobium chrysotoxum</name>
    <name type="common">Orchid</name>
    <dbReference type="NCBI Taxonomy" id="161865"/>
    <lineage>
        <taxon>Eukaryota</taxon>
        <taxon>Viridiplantae</taxon>
        <taxon>Streptophyta</taxon>
        <taxon>Embryophyta</taxon>
        <taxon>Tracheophyta</taxon>
        <taxon>Spermatophyta</taxon>
        <taxon>Magnoliopsida</taxon>
        <taxon>Liliopsida</taxon>
        <taxon>Asparagales</taxon>
        <taxon>Orchidaceae</taxon>
        <taxon>Epidendroideae</taxon>
        <taxon>Malaxideae</taxon>
        <taxon>Dendrobiinae</taxon>
        <taxon>Dendrobium</taxon>
    </lineage>
</organism>
<reference evidence="2 3" key="1">
    <citation type="journal article" date="2021" name="Hortic Res">
        <title>Chromosome-scale assembly of the Dendrobium chrysotoxum genome enhances the understanding of orchid evolution.</title>
        <authorList>
            <person name="Zhang Y."/>
            <person name="Zhang G.Q."/>
            <person name="Zhang D."/>
            <person name="Liu X.D."/>
            <person name="Xu X.Y."/>
            <person name="Sun W.H."/>
            <person name="Yu X."/>
            <person name="Zhu X."/>
            <person name="Wang Z.W."/>
            <person name="Zhao X."/>
            <person name="Zhong W.Y."/>
            <person name="Chen H."/>
            <person name="Yin W.L."/>
            <person name="Huang T."/>
            <person name="Niu S.C."/>
            <person name="Liu Z.J."/>
        </authorList>
    </citation>
    <scope>NUCLEOTIDE SEQUENCE [LARGE SCALE GENOMIC DNA]</scope>
    <source>
        <strain evidence="2">Lindl</strain>
    </source>
</reference>
<evidence type="ECO:0000313" key="3">
    <source>
        <dbReference type="Proteomes" id="UP000775213"/>
    </source>
</evidence>
<dbReference type="InterPro" id="IPR001280">
    <property type="entry name" value="PSI_PsaA/B"/>
</dbReference>